<dbReference type="EnsemblPlants" id="OGLUM03G24850.1">
    <property type="protein sequence ID" value="OGLUM03G24850.1"/>
    <property type="gene ID" value="OGLUM03G24850"/>
</dbReference>
<reference evidence="1" key="1">
    <citation type="submission" date="2015-04" db="UniProtKB">
        <authorList>
            <consortium name="EnsemblPlants"/>
        </authorList>
    </citation>
    <scope>IDENTIFICATION</scope>
</reference>
<accession>A0A0D9Z9V5</accession>
<proteinExistence type="predicted"/>
<name>A0A0D9Z9V5_9ORYZ</name>
<dbReference type="Gramene" id="OGLUM03G24850.1">
    <property type="protein sequence ID" value="OGLUM03G24850.1"/>
    <property type="gene ID" value="OGLUM03G24850"/>
</dbReference>
<organism evidence="1">
    <name type="scientific">Oryza glumipatula</name>
    <dbReference type="NCBI Taxonomy" id="40148"/>
    <lineage>
        <taxon>Eukaryota</taxon>
        <taxon>Viridiplantae</taxon>
        <taxon>Streptophyta</taxon>
        <taxon>Embryophyta</taxon>
        <taxon>Tracheophyta</taxon>
        <taxon>Spermatophyta</taxon>
        <taxon>Magnoliopsida</taxon>
        <taxon>Liliopsida</taxon>
        <taxon>Poales</taxon>
        <taxon>Poaceae</taxon>
        <taxon>BOP clade</taxon>
        <taxon>Oryzoideae</taxon>
        <taxon>Oryzeae</taxon>
        <taxon>Oryzinae</taxon>
        <taxon>Oryza</taxon>
    </lineage>
</organism>
<sequence>MDGPGLESLDPTTGRHGTMQACMQQLSQPPLLYHLHHGCTAGTQFNSVVASIAAHPLSCITILLKYPVKVVFESSKGGPLKWRLRKSQVPLKRRSFGSKTPRSPCRAKELHIRAEPGEGQPPPSPSPLVKPIVVHCRKLSPSPSPRGAPLLPPPLDPCEARWGTAAVAKSEWAMAPPSPGVARCRATSRYPLSSRRRRFGMREGRNEK</sequence>
<dbReference type="HOGENOM" id="CLU_1322716_0_0_1"/>
<evidence type="ECO:0000313" key="1">
    <source>
        <dbReference type="EnsemblPlants" id="OGLUM03G24850.1"/>
    </source>
</evidence>
<evidence type="ECO:0000313" key="2">
    <source>
        <dbReference type="Proteomes" id="UP000026961"/>
    </source>
</evidence>
<protein>
    <submittedName>
        <fullName evidence="1">Uncharacterized protein</fullName>
    </submittedName>
</protein>
<reference evidence="1" key="2">
    <citation type="submission" date="2018-05" db="EMBL/GenBank/DDBJ databases">
        <title>OgluRS3 (Oryza glumaepatula Reference Sequence Version 3).</title>
        <authorList>
            <person name="Zhang J."/>
            <person name="Kudrna D."/>
            <person name="Lee S."/>
            <person name="Talag J."/>
            <person name="Welchert J."/>
            <person name="Wing R.A."/>
        </authorList>
    </citation>
    <scope>NUCLEOTIDE SEQUENCE [LARGE SCALE GENOMIC DNA]</scope>
</reference>
<keyword evidence="2" id="KW-1185">Reference proteome</keyword>
<dbReference type="AlphaFoldDB" id="A0A0D9Z9V5"/>
<dbReference type="Proteomes" id="UP000026961">
    <property type="component" value="Chromosome 3"/>
</dbReference>